<dbReference type="OrthoDB" id="674826at2"/>
<reference evidence="3" key="1">
    <citation type="submission" date="2017-02" db="EMBL/GenBank/DDBJ databases">
        <authorList>
            <person name="Varghese N."/>
            <person name="Submissions S."/>
        </authorList>
    </citation>
    <scope>NUCLEOTIDE SEQUENCE [LARGE SCALE GENOMIC DNA]</scope>
    <source>
        <strain evidence="3">DSM 22224</strain>
    </source>
</reference>
<keyword evidence="3" id="KW-1185">Reference proteome</keyword>
<gene>
    <name evidence="2" type="ORF">SAMN04488128_1011412</name>
</gene>
<evidence type="ECO:0000313" key="2">
    <source>
        <dbReference type="EMBL" id="SJZ73903.1"/>
    </source>
</evidence>
<dbReference type="Proteomes" id="UP000190367">
    <property type="component" value="Unassembled WGS sequence"/>
</dbReference>
<evidence type="ECO:0000256" key="1">
    <source>
        <dbReference type="SAM" id="SignalP"/>
    </source>
</evidence>
<accession>A0A1T4N3S6</accession>
<dbReference type="STRING" id="634771.SAMN04488128_1011412"/>
<keyword evidence="1" id="KW-0732">Signal</keyword>
<feature type="chain" id="PRO_5013092042" description="Lipoprotein" evidence="1">
    <location>
        <begin position="19"/>
        <end position="180"/>
    </location>
</feature>
<protein>
    <recommendedName>
        <fullName evidence="4">Lipoprotein</fullName>
    </recommendedName>
</protein>
<name>A0A1T4N3S6_9BACT</name>
<evidence type="ECO:0000313" key="3">
    <source>
        <dbReference type="Proteomes" id="UP000190367"/>
    </source>
</evidence>
<dbReference type="AlphaFoldDB" id="A0A1T4N3S6"/>
<evidence type="ECO:0008006" key="4">
    <source>
        <dbReference type="Google" id="ProtNLM"/>
    </source>
</evidence>
<sequence length="180" mass="18531">MKKTVPLLLAMFSAVLFSCGRKNDPTPSRDGDATWKLGANTYVRGASSRTSTPAPADGVITGIAVTTSGDGGNYGAFSGSTVTITFYNHGEGQYTLGTTEMSVANPTRNIIVIDCTIGTAVSTGAVLYGYSAAGTATVTKDKDGQYHVSLPATTLTKKVEVGGGIPGAKATYELTLTNVY</sequence>
<dbReference type="EMBL" id="FUWZ01000001">
    <property type="protein sequence ID" value="SJZ73903.1"/>
    <property type="molecule type" value="Genomic_DNA"/>
</dbReference>
<feature type="signal peptide" evidence="1">
    <location>
        <begin position="1"/>
        <end position="18"/>
    </location>
</feature>
<dbReference type="PROSITE" id="PS51257">
    <property type="entry name" value="PROKAR_LIPOPROTEIN"/>
    <property type="match status" value="1"/>
</dbReference>
<proteinExistence type="predicted"/>
<organism evidence="2 3">
    <name type="scientific">Chitinophaga eiseniae</name>
    <dbReference type="NCBI Taxonomy" id="634771"/>
    <lineage>
        <taxon>Bacteria</taxon>
        <taxon>Pseudomonadati</taxon>
        <taxon>Bacteroidota</taxon>
        <taxon>Chitinophagia</taxon>
        <taxon>Chitinophagales</taxon>
        <taxon>Chitinophagaceae</taxon>
        <taxon>Chitinophaga</taxon>
    </lineage>
</organism>
<dbReference type="RefSeq" id="WP_078668014.1">
    <property type="nucleotide sequence ID" value="NZ_FUWZ01000001.1"/>
</dbReference>